<dbReference type="Gene3D" id="1.10.10.10">
    <property type="entry name" value="Winged helix-like DNA-binding domain superfamily/Winged helix DNA-binding domain"/>
    <property type="match status" value="1"/>
</dbReference>
<dbReference type="PANTHER" id="PTHR33164">
    <property type="entry name" value="TRANSCRIPTIONAL REGULATOR, MARR FAMILY"/>
    <property type="match status" value="1"/>
</dbReference>
<gene>
    <name evidence="3" type="ORF">GCM10009799_18490</name>
</gene>
<dbReference type="InterPro" id="IPR036390">
    <property type="entry name" value="WH_DNA-bd_sf"/>
</dbReference>
<dbReference type="SUPFAM" id="SSF46785">
    <property type="entry name" value="Winged helix' DNA-binding domain"/>
    <property type="match status" value="1"/>
</dbReference>
<reference evidence="3 4" key="1">
    <citation type="journal article" date="2019" name="Int. J. Syst. Evol. Microbiol.">
        <title>The Global Catalogue of Microorganisms (GCM) 10K type strain sequencing project: providing services to taxonomists for standard genome sequencing and annotation.</title>
        <authorList>
            <consortium name="The Broad Institute Genomics Platform"/>
            <consortium name="The Broad Institute Genome Sequencing Center for Infectious Disease"/>
            <person name="Wu L."/>
            <person name="Ma J."/>
        </authorList>
    </citation>
    <scope>NUCLEOTIDE SEQUENCE [LARGE SCALE GENOMIC DNA]</scope>
    <source>
        <strain evidence="3 4">JCM 15313</strain>
    </source>
</reference>
<dbReference type="InterPro" id="IPR039422">
    <property type="entry name" value="MarR/SlyA-like"/>
</dbReference>
<feature type="domain" description="HTH marR-type" evidence="2">
    <location>
        <begin position="46"/>
        <end position="181"/>
    </location>
</feature>
<evidence type="ECO:0000313" key="3">
    <source>
        <dbReference type="EMBL" id="GAA1992881.1"/>
    </source>
</evidence>
<organism evidence="3 4">
    <name type="scientific">Nocardiopsis rhodophaea</name>
    <dbReference type="NCBI Taxonomy" id="280238"/>
    <lineage>
        <taxon>Bacteria</taxon>
        <taxon>Bacillati</taxon>
        <taxon>Actinomycetota</taxon>
        <taxon>Actinomycetes</taxon>
        <taxon>Streptosporangiales</taxon>
        <taxon>Nocardiopsidaceae</taxon>
        <taxon>Nocardiopsis</taxon>
    </lineage>
</organism>
<protein>
    <submittedName>
        <fullName evidence="3">MarR family transcriptional regulator</fullName>
    </submittedName>
</protein>
<dbReference type="InterPro" id="IPR000835">
    <property type="entry name" value="HTH_MarR-typ"/>
</dbReference>
<keyword evidence="4" id="KW-1185">Reference proteome</keyword>
<sequence length="206" mass="22504">MNAEPPHRDEDQPAPLLGNAVEPAEDAVDRIQQAWLRERPGTPVGSIGVITRIWQVAKLLDDDRRRTMARLGMDSATRDLLSTLRRSGPPYRLTPTQIARAALVSPGAVSLRVARAEEQGLVRRFKGGPDGRSTTVELTPEGHALIERTVDDLLRHEETLLDGLTADQREHLADLLRVLLADLTARGAERTRSAPPRADGSGAVGR</sequence>
<dbReference type="PROSITE" id="PS50995">
    <property type="entry name" value="HTH_MARR_2"/>
    <property type="match status" value="1"/>
</dbReference>
<feature type="region of interest" description="Disordered" evidence="1">
    <location>
        <begin position="1"/>
        <end position="20"/>
    </location>
</feature>
<dbReference type="PRINTS" id="PR00598">
    <property type="entry name" value="HTHMARR"/>
</dbReference>
<dbReference type="Proteomes" id="UP001501585">
    <property type="component" value="Unassembled WGS sequence"/>
</dbReference>
<feature type="compositionally biased region" description="Basic and acidic residues" evidence="1">
    <location>
        <begin position="1"/>
        <end position="11"/>
    </location>
</feature>
<comment type="caution">
    <text evidence="3">The sequence shown here is derived from an EMBL/GenBank/DDBJ whole genome shotgun (WGS) entry which is preliminary data.</text>
</comment>
<dbReference type="RefSeq" id="WP_344103990.1">
    <property type="nucleotide sequence ID" value="NZ_BAAAPC010000006.1"/>
</dbReference>
<evidence type="ECO:0000259" key="2">
    <source>
        <dbReference type="PROSITE" id="PS50995"/>
    </source>
</evidence>
<name>A0ABN2SWP3_9ACTN</name>
<evidence type="ECO:0000313" key="4">
    <source>
        <dbReference type="Proteomes" id="UP001501585"/>
    </source>
</evidence>
<dbReference type="Pfam" id="PF12802">
    <property type="entry name" value="MarR_2"/>
    <property type="match status" value="1"/>
</dbReference>
<dbReference type="PANTHER" id="PTHR33164:SF104">
    <property type="entry name" value="TRANSCRIPTIONAL REGULATORY PROTEIN"/>
    <property type="match status" value="1"/>
</dbReference>
<proteinExistence type="predicted"/>
<dbReference type="SMART" id="SM00347">
    <property type="entry name" value="HTH_MARR"/>
    <property type="match status" value="1"/>
</dbReference>
<dbReference type="InterPro" id="IPR036388">
    <property type="entry name" value="WH-like_DNA-bd_sf"/>
</dbReference>
<accession>A0ABN2SWP3</accession>
<evidence type="ECO:0000256" key="1">
    <source>
        <dbReference type="SAM" id="MobiDB-lite"/>
    </source>
</evidence>
<dbReference type="EMBL" id="BAAAPC010000006">
    <property type="protein sequence ID" value="GAA1992881.1"/>
    <property type="molecule type" value="Genomic_DNA"/>
</dbReference>